<feature type="region of interest" description="Disordered" evidence="1">
    <location>
        <begin position="336"/>
        <end position="385"/>
    </location>
</feature>
<dbReference type="InterPro" id="IPR002035">
    <property type="entry name" value="VWF_A"/>
</dbReference>
<protein>
    <recommendedName>
        <fullName evidence="2">VWFA domain-containing protein</fullName>
    </recommendedName>
</protein>
<dbReference type="Proteomes" id="UP001324427">
    <property type="component" value="Unassembled WGS sequence"/>
</dbReference>
<gene>
    <name evidence="3" type="ORF">LTR36_004771</name>
</gene>
<keyword evidence="4" id="KW-1185">Reference proteome</keyword>
<dbReference type="AlphaFoldDB" id="A0AAV9JFC0"/>
<feature type="compositionally biased region" description="Pro residues" evidence="1">
    <location>
        <begin position="137"/>
        <end position="156"/>
    </location>
</feature>
<reference evidence="3 4" key="1">
    <citation type="submission" date="2021-11" db="EMBL/GenBank/DDBJ databases">
        <title>Black yeast isolated from Biological Soil Crust.</title>
        <authorList>
            <person name="Kurbessoian T."/>
        </authorList>
    </citation>
    <scope>NUCLEOTIDE SEQUENCE [LARGE SCALE GENOMIC DNA]</scope>
    <source>
        <strain evidence="3 4">CCFEE 5522</strain>
    </source>
</reference>
<feature type="compositionally biased region" description="Pro residues" evidence="1">
    <location>
        <begin position="82"/>
        <end position="91"/>
    </location>
</feature>
<evidence type="ECO:0000259" key="2">
    <source>
        <dbReference type="PROSITE" id="PS50234"/>
    </source>
</evidence>
<feature type="compositionally biased region" description="Polar residues" evidence="1">
    <location>
        <begin position="94"/>
        <end position="104"/>
    </location>
</feature>
<feature type="compositionally biased region" description="Basic and acidic residues" evidence="1">
    <location>
        <begin position="340"/>
        <end position="364"/>
    </location>
</feature>
<evidence type="ECO:0000256" key="1">
    <source>
        <dbReference type="SAM" id="MobiDB-lite"/>
    </source>
</evidence>
<feature type="domain" description="VWFA" evidence="2">
    <location>
        <begin position="589"/>
        <end position="821"/>
    </location>
</feature>
<dbReference type="InterPro" id="IPR036465">
    <property type="entry name" value="vWFA_dom_sf"/>
</dbReference>
<dbReference type="SUPFAM" id="SSF53300">
    <property type="entry name" value="vWA-like"/>
    <property type="match status" value="1"/>
</dbReference>
<evidence type="ECO:0000313" key="3">
    <source>
        <dbReference type="EMBL" id="KAK4543997.1"/>
    </source>
</evidence>
<comment type="caution">
    <text evidence="3">The sequence shown here is derived from an EMBL/GenBank/DDBJ whole genome shotgun (WGS) entry which is preliminary data.</text>
</comment>
<dbReference type="PROSITE" id="PS50234">
    <property type="entry name" value="VWFA"/>
    <property type="match status" value="1"/>
</dbReference>
<dbReference type="Gene3D" id="3.40.50.410">
    <property type="entry name" value="von Willebrand factor, type A domain"/>
    <property type="match status" value="1"/>
</dbReference>
<sequence length="822" mass="92134">MALQQWALPQLSELLPLDEGELKQIISYTDTLPDSEAAKHLGDLLGDSPSAFQFITSFIARRAELNAGMSKHVNDDQSAHFTPPPHPPPSHHPQTNGNIDSKQTPDIMLSNGVGADSITDPKNLRQDSSSMNGQPPAYAPPSGPPPAAASSRPPPAASSSKAPTHKHTNAVIRAAELRAIDEQEMQQMLQNLQFEYGIYNSDIEPEHETEYPCGCSIHRYQARKWRRYGVQDQWSKAVMYPGEKAYTDNAGPGMTLFSNNPYRFRVVSPYGYYAGNSRGLMWGPQRPVPGYHAQSIHQTIALNNSLNHEAQASIDGKEPKVNIWADDALETALANMSVSDNKRPVEKASDSKPHPVKASDEKRQSLVPPSGGATADKPKGSRLSSFRKSIGIKSSEERQVAKVSKAVNKGQDLRDDIQAEENGRWPDDQWRYLVANYQEKVGMTKKIADLRARSPTQYLHLLRAGFFEPIPVAWANQASNPLKFSIEAAAGWRGITPAWRGYEDTAEERLYWVLNHRENPGGVTSRMKPDFISEMDMARARMATAVEPPPLYFSADDTCHTQHTSAGYSKQVMPTPFRAYDRPETPTDDTMILLDVSGSMDFDPLRPVYDQYLITGYNKSTQPKNKDVAKAIIRRFSEAMANHDHQFGGYDLTTFANSANYIGTINHENLDQMWRKVRIGGGTRVMTGWQKVKDLHFQKHHESATHHPIYGWQAGPETPMLRLLLLLDGEATDMDEFELDLLGLSWAHVTIFLIGVEGCPHHHRHANELQRISDVNHHVSFVDAQGNTPERFVTHELLKRHLGYEITMQEFTQMEELPPYVE</sequence>
<name>A0AAV9JFC0_9PEZI</name>
<accession>A0AAV9JFC0</accession>
<feature type="region of interest" description="Disordered" evidence="1">
    <location>
        <begin position="74"/>
        <end position="168"/>
    </location>
</feature>
<evidence type="ECO:0000313" key="4">
    <source>
        <dbReference type="Proteomes" id="UP001324427"/>
    </source>
</evidence>
<dbReference type="EMBL" id="JAVFHQ010000028">
    <property type="protein sequence ID" value="KAK4543997.1"/>
    <property type="molecule type" value="Genomic_DNA"/>
</dbReference>
<organism evidence="3 4">
    <name type="scientific">Oleoguttula mirabilis</name>
    <dbReference type="NCBI Taxonomy" id="1507867"/>
    <lineage>
        <taxon>Eukaryota</taxon>
        <taxon>Fungi</taxon>
        <taxon>Dikarya</taxon>
        <taxon>Ascomycota</taxon>
        <taxon>Pezizomycotina</taxon>
        <taxon>Dothideomycetes</taxon>
        <taxon>Dothideomycetidae</taxon>
        <taxon>Mycosphaerellales</taxon>
        <taxon>Teratosphaeriaceae</taxon>
        <taxon>Oleoguttula</taxon>
    </lineage>
</organism>
<proteinExistence type="predicted"/>